<evidence type="ECO:0000313" key="2">
    <source>
        <dbReference type="Proteomes" id="UP001060085"/>
    </source>
</evidence>
<proteinExistence type="predicted"/>
<evidence type="ECO:0000313" key="1">
    <source>
        <dbReference type="EMBL" id="KAI5681701.1"/>
    </source>
</evidence>
<keyword evidence="2" id="KW-1185">Reference proteome</keyword>
<dbReference type="Proteomes" id="UP001060085">
    <property type="component" value="Linkage Group LG01"/>
</dbReference>
<sequence>MKDSPKNSITYCIWNDEEEEEEEEEDGNSDIPALISYVCPTPENKKGGRARASIKVSKEQKLYKRSFKGVSHRSKRSLKPTRINGDKMIKIDALKTNFSKGYAKEFKLKMSEETYMGNVLDVPKYSRAKRGERYRATYDGGGRSEKSRMQDRRGRYAHHENGY</sequence>
<name>A0ACC0CAA6_CATRO</name>
<organism evidence="1 2">
    <name type="scientific">Catharanthus roseus</name>
    <name type="common">Madagascar periwinkle</name>
    <name type="synonym">Vinca rosea</name>
    <dbReference type="NCBI Taxonomy" id="4058"/>
    <lineage>
        <taxon>Eukaryota</taxon>
        <taxon>Viridiplantae</taxon>
        <taxon>Streptophyta</taxon>
        <taxon>Embryophyta</taxon>
        <taxon>Tracheophyta</taxon>
        <taxon>Spermatophyta</taxon>
        <taxon>Magnoliopsida</taxon>
        <taxon>eudicotyledons</taxon>
        <taxon>Gunneridae</taxon>
        <taxon>Pentapetalae</taxon>
        <taxon>asterids</taxon>
        <taxon>lamiids</taxon>
        <taxon>Gentianales</taxon>
        <taxon>Apocynaceae</taxon>
        <taxon>Rauvolfioideae</taxon>
        <taxon>Vinceae</taxon>
        <taxon>Catharanthinae</taxon>
        <taxon>Catharanthus</taxon>
    </lineage>
</organism>
<accession>A0ACC0CAA6</accession>
<gene>
    <name evidence="1" type="ORF">M9H77_02929</name>
</gene>
<reference evidence="2" key="1">
    <citation type="journal article" date="2023" name="Nat. Plants">
        <title>Single-cell RNA sequencing provides a high-resolution roadmap for understanding the multicellular compartmentation of specialized metabolism.</title>
        <authorList>
            <person name="Sun S."/>
            <person name="Shen X."/>
            <person name="Li Y."/>
            <person name="Li Y."/>
            <person name="Wang S."/>
            <person name="Li R."/>
            <person name="Zhang H."/>
            <person name="Shen G."/>
            <person name="Guo B."/>
            <person name="Wei J."/>
            <person name="Xu J."/>
            <person name="St-Pierre B."/>
            <person name="Chen S."/>
            <person name="Sun C."/>
        </authorList>
    </citation>
    <scope>NUCLEOTIDE SEQUENCE [LARGE SCALE GENOMIC DNA]</scope>
</reference>
<protein>
    <submittedName>
        <fullName evidence="1">Uncharacterized protein</fullName>
    </submittedName>
</protein>
<comment type="caution">
    <text evidence="1">The sequence shown here is derived from an EMBL/GenBank/DDBJ whole genome shotgun (WGS) entry which is preliminary data.</text>
</comment>
<dbReference type="EMBL" id="CM044701">
    <property type="protein sequence ID" value="KAI5681701.1"/>
    <property type="molecule type" value="Genomic_DNA"/>
</dbReference>